<gene>
    <name evidence="2" type="ORF">J2S05_003289</name>
</gene>
<evidence type="ECO:0000313" key="2">
    <source>
        <dbReference type="EMBL" id="MDQ0208478.1"/>
    </source>
</evidence>
<accession>A0ABT9YKU9</accession>
<evidence type="ECO:0000259" key="1">
    <source>
        <dbReference type="Pfam" id="PF02698"/>
    </source>
</evidence>
<dbReference type="InterPro" id="IPR014729">
    <property type="entry name" value="Rossmann-like_a/b/a_fold"/>
</dbReference>
<evidence type="ECO:0000313" key="3">
    <source>
        <dbReference type="Proteomes" id="UP001225034"/>
    </source>
</evidence>
<dbReference type="InterPro" id="IPR051599">
    <property type="entry name" value="Cell_Envelope_Assoc"/>
</dbReference>
<proteinExistence type="predicted"/>
<dbReference type="Pfam" id="PF02698">
    <property type="entry name" value="DUF218"/>
    <property type="match status" value="1"/>
</dbReference>
<dbReference type="PANTHER" id="PTHR30336">
    <property type="entry name" value="INNER MEMBRANE PROTEIN, PROBABLE PERMEASE"/>
    <property type="match status" value="1"/>
</dbReference>
<feature type="domain" description="DUF218" evidence="1">
    <location>
        <begin position="38"/>
        <end position="177"/>
    </location>
</feature>
<dbReference type="CDD" id="cd06259">
    <property type="entry name" value="YdcF-like"/>
    <property type="match status" value="1"/>
</dbReference>
<organism evidence="2 3">
    <name type="scientific">Alkalicoccobacillus murimartini</name>
    <dbReference type="NCBI Taxonomy" id="171685"/>
    <lineage>
        <taxon>Bacteria</taxon>
        <taxon>Bacillati</taxon>
        <taxon>Bacillota</taxon>
        <taxon>Bacilli</taxon>
        <taxon>Bacillales</taxon>
        <taxon>Bacillaceae</taxon>
        <taxon>Alkalicoccobacillus</taxon>
    </lineage>
</organism>
<dbReference type="PANTHER" id="PTHR30336:SF4">
    <property type="entry name" value="ENVELOPE BIOGENESIS FACTOR ELYC"/>
    <property type="match status" value="1"/>
</dbReference>
<dbReference type="Proteomes" id="UP001225034">
    <property type="component" value="Unassembled WGS sequence"/>
</dbReference>
<sequence>MYVKVGIILLLSVGILYMVFLQTKIYQYSHQEVPDQADYLIVLGARVKGEEPSLSLQYRIDAAAQYLLRNEKTIAIASGGQGPDEGISEALAIKRGLVKLGVEESRVLLEDQSTSTYENLLYSKELITEEKGTGIIVSNGFHLYRAILMASDQGLDVTGLAGETPTISIIQSHIREYAALTKLFLDRQWN</sequence>
<dbReference type="Gene3D" id="3.40.50.620">
    <property type="entry name" value="HUPs"/>
    <property type="match status" value="1"/>
</dbReference>
<dbReference type="InterPro" id="IPR003848">
    <property type="entry name" value="DUF218"/>
</dbReference>
<keyword evidence="3" id="KW-1185">Reference proteome</keyword>
<protein>
    <submittedName>
        <fullName evidence="2">Uncharacterized SAM-binding protein YcdF (DUF218 family)</fullName>
    </submittedName>
</protein>
<dbReference type="RefSeq" id="WP_306984554.1">
    <property type="nucleotide sequence ID" value="NZ_JAUSUA010000005.1"/>
</dbReference>
<dbReference type="EMBL" id="JAUSUA010000005">
    <property type="protein sequence ID" value="MDQ0208478.1"/>
    <property type="molecule type" value="Genomic_DNA"/>
</dbReference>
<comment type="caution">
    <text evidence="2">The sequence shown here is derived from an EMBL/GenBank/DDBJ whole genome shotgun (WGS) entry which is preliminary data.</text>
</comment>
<name>A0ABT9YKU9_9BACI</name>
<reference evidence="2 3" key="1">
    <citation type="submission" date="2023-07" db="EMBL/GenBank/DDBJ databases">
        <title>Genomic Encyclopedia of Type Strains, Phase IV (KMG-IV): sequencing the most valuable type-strain genomes for metagenomic binning, comparative biology and taxonomic classification.</title>
        <authorList>
            <person name="Goeker M."/>
        </authorList>
    </citation>
    <scope>NUCLEOTIDE SEQUENCE [LARGE SCALE GENOMIC DNA]</scope>
    <source>
        <strain evidence="2 3">DSM 19154</strain>
    </source>
</reference>